<keyword evidence="3 13" id="KW-0808">Transferase</keyword>
<dbReference type="Pfam" id="PF03793">
    <property type="entry name" value="PASTA"/>
    <property type="match status" value="4"/>
</dbReference>
<keyword evidence="10" id="KW-0812">Transmembrane</keyword>
<feature type="domain" description="PASTA" evidence="12">
    <location>
        <begin position="403"/>
        <end position="470"/>
    </location>
</feature>
<feature type="domain" description="PASTA" evidence="12">
    <location>
        <begin position="471"/>
        <end position="539"/>
    </location>
</feature>
<keyword evidence="10" id="KW-1133">Transmembrane helix</keyword>
<dbReference type="InterPro" id="IPR000719">
    <property type="entry name" value="Prot_kinase_dom"/>
</dbReference>
<keyword evidence="4" id="KW-0547">Nucleotide-binding</keyword>
<accession>A0ABS5AAY3</accession>
<dbReference type="InterPro" id="IPR011009">
    <property type="entry name" value="Kinase-like_dom_sf"/>
</dbReference>
<feature type="domain" description="PASTA" evidence="12">
    <location>
        <begin position="540"/>
        <end position="607"/>
    </location>
</feature>
<evidence type="ECO:0000313" key="13">
    <source>
        <dbReference type="EMBL" id="MBP2473749.1"/>
    </source>
</evidence>
<dbReference type="PROSITE" id="PS50011">
    <property type="entry name" value="PROTEIN_KINASE_DOM"/>
    <property type="match status" value="1"/>
</dbReference>
<feature type="compositionally biased region" description="Pro residues" evidence="9">
    <location>
        <begin position="346"/>
        <end position="363"/>
    </location>
</feature>
<dbReference type="GO" id="GO:0004674">
    <property type="term" value="F:protein serine/threonine kinase activity"/>
    <property type="evidence" value="ECO:0007669"/>
    <property type="project" value="UniProtKB-EC"/>
</dbReference>
<dbReference type="CDD" id="cd06577">
    <property type="entry name" value="PASTA_pknB"/>
    <property type="match status" value="3"/>
</dbReference>
<dbReference type="Pfam" id="PF00069">
    <property type="entry name" value="Pkinase"/>
    <property type="match status" value="1"/>
</dbReference>
<dbReference type="SMART" id="SM00220">
    <property type="entry name" value="S_TKc"/>
    <property type="match status" value="1"/>
</dbReference>
<evidence type="ECO:0000256" key="1">
    <source>
        <dbReference type="ARBA" id="ARBA00012513"/>
    </source>
</evidence>
<evidence type="ECO:0000256" key="6">
    <source>
        <dbReference type="ARBA" id="ARBA00022840"/>
    </source>
</evidence>
<gene>
    <name evidence="13" type="ORF">JOF53_002621</name>
</gene>
<evidence type="ECO:0000256" key="8">
    <source>
        <dbReference type="ARBA" id="ARBA00048679"/>
    </source>
</evidence>
<comment type="catalytic activity">
    <reaction evidence="8">
        <text>L-seryl-[protein] + ATP = O-phospho-L-seryl-[protein] + ADP + H(+)</text>
        <dbReference type="Rhea" id="RHEA:17989"/>
        <dbReference type="Rhea" id="RHEA-COMP:9863"/>
        <dbReference type="Rhea" id="RHEA-COMP:11604"/>
        <dbReference type="ChEBI" id="CHEBI:15378"/>
        <dbReference type="ChEBI" id="CHEBI:29999"/>
        <dbReference type="ChEBI" id="CHEBI:30616"/>
        <dbReference type="ChEBI" id="CHEBI:83421"/>
        <dbReference type="ChEBI" id="CHEBI:456216"/>
        <dbReference type="EC" id="2.7.11.1"/>
    </reaction>
</comment>
<proteinExistence type="predicted"/>
<dbReference type="PROSITE" id="PS51178">
    <property type="entry name" value="PASTA"/>
    <property type="match status" value="4"/>
</dbReference>
<dbReference type="EMBL" id="JAGIOO010000001">
    <property type="protein sequence ID" value="MBP2473749.1"/>
    <property type="molecule type" value="Genomic_DNA"/>
</dbReference>
<feature type="domain" description="PASTA" evidence="12">
    <location>
        <begin position="608"/>
        <end position="670"/>
    </location>
</feature>
<keyword evidence="10" id="KW-0472">Membrane</keyword>
<comment type="caution">
    <text evidence="13">The sequence shown here is derived from an EMBL/GenBank/DDBJ whole genome shotgun (WGS) entry which is preliminary data.</text>
</comment>
<dbReference type="InterPro" id="IPR008271">
    <property type="entry name" value="Ser/Thr_kinase_AS"/>
</dbReference>
<name>A0ABS5AAY3_9PSEU</name>
<dbReference type="Gene3D" id="1.10.510.10">
    <property type="entry name" value="Transferase(Phosphotransferase) domain 1"/>
    <property type="match status" value="1"/>
</dbReference>
<keyword evidence="5 13" id="KW-0418">Kinase</keyword>
<protein>
    <recommendedName>
        <fullName evidence="1">non-specific serine/threonine protein kinase</fullName>
        <ecNumber evidence="1">2.7.11.1</ecNumber>
    </recommendedName>
</protein>
<keyword evidence="6" id="KW-0067">ATP-binding</keyword>
<feature type="domain" description="Protein kinase" evidence="11">
    <location>
        <begin position="17"/>
        <end position="284"/>
    </location>
</feature>
<evidence type="ECO:0000259" key="11">
    <source>
        <dbReference type="PROSITE" id="PS50011"/>
    </source>
</evidence>
<dbReference type="InterPro" id="IPR005543">
    <property type="entry name" value="PASTA_dom"/>
</dbReference>
<dbReference type="CDD" id="cd14014">
    <property type="entry name" value="STKc_PknB_like"/>
    <property type="match status" value="1"/>
</dbReference>
<reference evidence="13 14" key="1">
    <citation type="submission" date="2021-03" db="EMBL/GenBank/DDBJ databases">
        <title>Sequencing the genomes of 1000 actinobacteria strains.</title>
        <authorList>
            <person name="Klenk H.-P."/>
        </authorList>
    </citation>
    <scope>NUCLEOTIDE SEQUENCE [LARGE SCALE GENOMIC DNA]</scope>
    <source>
        <strain evidence="13 14">DSM 44580</strain>
    </source>
</reference>
<dbReference type="SUPFAM" id="SSF56112">
    <property type="entry name" value="Protein kinase-like (PK-like)"/>
    <property type="match status" value="1"/>
</dbReference>
<dbReference type="PANTHER" id="PTHR43289">
    <property type="entry name" value="MITOGEN-ACTIVATED PROTEIN KINASE KINASE KINASE 20-RELATED"/>
    <property type="match status" value="1"/>
</dbReference>
<organism evidence="13 14">
    <name type="scientific">Crossiella equi</name>
    <dbReference type="NCBI Taxonomy" id="130796"/>
    <lineage>
        <taxon>Bacteria</taxon>
        <taxon>Bacillati</taxon>
        <taxon>Actinomycetota</taxon>
        <taxon>Actinomycetes</taxon>
        <taxon>Pseudonocardiales</taxon>
        <taxon>Pseudonocardiaceae</taxon>
        <taxon>Crossiella</taxon>
    </lineage>
</organism>
<dbReference type="PROSITE" id="PS00108">
    <property type="entry name" value="PROTEIN_KINASE_ST"/>
    <property type="match status" value="1"/>
</dbReference>
<evidence type="ECO:0000256" key="2">
    <source>
        <dbReference type="ARBA" id="ARBA00022527"/>
    </source>
</evidence>
<evidence type="ECO:0000256" key="3">
    <source>
        <dbReference type="ARBA" id="ARBA00022679"/>
    </source>
</evidence>
<evidence type="ECO:0000256" key="9">
    <source>
        <dbReference type="SAM" id="MobiDB-lite"/>
    </source>
</evidence>
<comment type="catalytic activity">
    <reaction evidence="7">
        <text>L-threonyl-[protein] + ATP = O-phospho-L-threonyl-[protein] + ADP + H(+)</text>
        <dbReference type="Rhea" id="RHEA:46608"/>
        <dbReference type="Rhea" id="RHEA-COMP:11060"/>
        <dbReference type="Rhea" id="RHEA-COMP:11605"/>
        <dbReference type="ChEBI" id="CHEBI:15378"/>
        <dbReference type="ChEBI" id="CHEBI:30013"/>
        <dbReference type="ChEBI" id="CHEBI:30616"/>
        <dbReference type="ChEBI" id="CHEBI:61977"/>
        <dbReference type="ChEBI" id="CHEBI:456216"/>
        <dbReference type="EC" id="2.7.11.1"/>
    </reaction>
</comment>
<evidence type="ECO:0000256" key="5">
    <source>
        <dbReference type="ARBA" id="ARBA00022777"/>
    </source>
</evidence>
<evidence type="ECO:0000313" key="14">
    <source>
        <dbReference type="Proteomes" id="UP001519363"/>
    </source>
</evidence>
<feature type="transmembrane region" description="Helical" evidence="10">
    <location>
        <begin position="381"/>
        <end position="402"/>
    </location>
</feature>
<feature type="compositionally biased region" description="Pro residues" evidence="9">
    <location>
        <begin position="321"/>
        <end position="331"/>
    </location>
</feature>
<sequence length="670" mass="71144">MQTRGSVLTGTVLERRYRVEGLIAHGGMSTVYRGLDTRLDRPVAIKVMDQRLSGDRTFLDRLEREARSAARLHHANVVGVYDQGIDPQPDGELAFLVMELVQGGTLRDLLRTQSPLSVPLALSVLEPVLAALSAAHRSGLMHRDIKPENVLIGKGGAVKVGDFGLVRAIAGVGTTSDSMILGTVAYLSPEQVATGAADARSDVYSAGVVLYEMLTGQQPYTGDTAISVAYRHVNSDIPAPSEAKPGLPPELDELVLRATRRDPAQRPEDAEAFLTELRALRERLGIAPVPVPVPVDPVDEAVTQQMKPVLDDPDATVRAIPRPPVAGPAPIGPQGTRTMNRADLPGQPPPVPGHQPPTPPRPMPSLADARAKDRARSRRSFTIWVSVVAVLAVAVGVLGWWLGSGRWTTVPNLAGQTQESAVTAVRNADLAPKLKAEHHNDVASGTVIRTEPDKGAEVLRGSEVQVVVSRGRPVVPAIKPGAEPTEAEQLIRDAQLTPRKDPGLDGFSTEVPEGKVLKVSPEPGSPVQMGATVSYGVSKGAPPVQIPNLAGMTRDAAFAELRRVGLDPFEKGQEFSQDVEAGRVVSADPAVGQKVPKGSRVGVVISNAITVPSFLGQEVRQVRQWANENNLQLEVQHAFGGDDGARVLGQGQPPGTRVKAGSKISVTAFP</sequence>
<keyword evidence="2" id="KW-0723">Serine/threonine-protein kinase</keyword>
<evidence type="ECO:0000259" key="12">
    <source>
        <dbReference type="PROSITE" id="PS51178"/>
    </source>
</evidence>
<dbReference type="PANTHER" id="PTHR43289:SF34">
    <property type="entry name" value="SERINE_THREONINE-PROTEIN KINASE YBDM-RELATED"/>
    <property type="match status" value="1"/>
</dbReference>
<dbReference type="Proteomes" id="UP001519363">
    <property type="component" value="Unassembled WGS sequence"/>
</dbReference>
<dbReference type="Gene3D" id="3.30.10.20">
    <property type="match status" value="4"/>
</dbReference>
<keyword evidence="14" id="KW-1185">Reference proteome</keyword>
<dbReference type="RefSeq" id="WP_086783422.1">
    <property type="nucleotide sequence ID" value="NZ_JAGIOO010000001.1"/>
</dbReference>
<dbReference type="SUPFAM" id="SSF54184">
    <property type="entry name" value="Penicillin-binding protein 2x (pbp-2x), c-terminal domain"/>
    <property type="match status" value="1"/>
</dbReference>
<dbReference type="EC" id="2.7.11.1" evidence="1"/>
<evidence type="ECO:0000256" key="4">
    <source>
        <dbReference type="ARBA" id="ARBA00022741"/>
    </source>
</evidence>
<feature type="region of interest" description="Disordered" evidence="9">
    <location>
        <begin position="307"/>
        <end position="373"/>
    </location>
</feature>
<evidence type="ECO:0000256" key="7">
    <source>
        <dbReference type="ARBA" id="ARBA00047899"/>
    </source>
</evidence>
<evidence type="ECO:0000256" key="10">
    <source>
        <dbReference type="SAM" id="Phobius"/>
    </source>
</evidence>
<dbReference type="NCBIfam" id="NF033483">
    <property type="entry name" value="PknB_PASTA_kin"/>
    <property type="match status" value="1"/>
</dbReference>
<dbReference type="Gene3D" id="3.30.200.20">
    <property type="entry name" value="Phosphorylase Kinase, domain 1"/>
    <property type="match status" value="1"/>
</dbReference>
<dbReference type="SMART" id="SM00740">
    <property type="entry name" value="PASTA"/>
    <property type="match status" value="4"/>
</dbReference>